<dbReference type="CDD" id="cd15873">
    <property type="entry name" value="R-SNARE_STXBP5_6"/>
    <property type="match status" value="1"/>
</dbReference>
<dbReference type="Gramene" id="ONK55928">
    <property type="protein sequence ID" value="ONK55928"/>
    <property type="gene ID" value="A4U43_C10F2390"/>
</dbReference>
<evidence type="ECO:0000256" key="3">
    <source>
        <dbReference type="SAM" id="MobiDB-lite"/>
    </source>
</evidence>
<dbReference type="GO" id="GO:0006893">
    <property type="term" value="P:Golgi to plasma membrane transport"/>
    <property type="evidence" value="ECO:0007669"/>
    <property type="project" value="TreeGrafter"/>
</dbReference>
<comment type="similarity">
    <text evidence="1">Belongs to the WD repeat L(2)GL family.</text>
</comment>
<dbReference type="EMBL" id="CM007390">
    <property type="protein sequence ID" value="ONK55928.1"/>
    <property type="molecule type" value="Genomic_DNA"/>
</dbReference>
<evidence type="ECO:0000259" key="4">
    <source>
        <dbReference type="Pfam" id="PF08596"/>
    </source>
</evidence>
<dbReference type="InterPro" id="IPR013905">
    <property type="entry name" value="Lgl_C_dom"/>
</dbReference>
<proteinExistence type="inferred from homology"/>
<dbReference type="InterPro" id="IPR001680">
    <property type="entry name" value="WD40_rpt"/>
</dbReference>
<feature type="compositionally biased region" description="Basic and acidic residues" evidence="3">
    <location>
        <begin position="853"/>
        <end position="863"/>
    </location>
</feature>
<keyword evidence="6" id="KW-1185">Reference proteome</keyword>
<dbReference type="GO" id="GO:0005886">
    <property type="term" value="C:plasma membrane"/>
    <property type="evidence" value="ECO:0007669"/>
    <property type="project" value="TreeGrafter"/>
</dbReference>
<feature type="domain" description="Lethal giant larvae (Lgl)-like C-terminal" evidence="4">
    <location>
        <begin position="667"/>
        <end position="818"/>
    </location>
</feature>
<keyword evidence="2" id="KW-0268">Exocytosis</keyword>
<dbReference type="SUPFAM" id="SSF50978">
    <property type="entry name" value="WD40 repeat-like"/>
    <property type="match status" value="2"/>
</dbReference>
<dbReference type="GO" id="GO:0005096">
    <property type="term" value="F:GTPase activator activity"/>
    <property type="evidence" value="ECO:0007669"/>
    <property type="project" value="TreeGrafter"/>
</dbReference>
<gene>
    <name evidence="5" type="ORF">A4U43_C10F2390</name>
</gene>
<dbReference type="Gene3D" id="2.130.10.10">
    <property type="entry name" value="YVTN repeat-like/Quinoprotein amine dehydrogenase"/>
    <property type="match status" value="2"/>
</dbReference>
<dbReference type="PANTHER" id="PTHR10241">
    <property type="entry name" value="LETHAL 2 GIANT LARVAE PROTEIN"/>
    <property type="match status" value="1"/>
</dbReference>
<dbReference type="InterPro" id="IPR015943">
    <property type="entry name" value="WD40/YVTN_repeat-like_dom_sf"/>
</dbReference>
<name>A0A5P1E0C4_ASPOF</name>
<reference evidence="6" key="1">
    <citation type="journal article" date="2017" name="Nat. Commun.">
        <title>The asparagus genome sheds light on the origin and evolution of a young Y chromosome.</title>
        <authorList>
            <person name="Harkess A."/>
            <person name="Zhou J."/>
            <person name="Xu C."/>
            <person name="Bowers J.E."/>
            <person name="Van der Hulst R."/>
            <person name="Ayyampalayam S."/>
            <person name="Mercati F."/>
            <person name="Riccardi P."/>
            <person name="McKain M.R."/>
            <person name="Kakrana A."/>
            <person name="Tang H."/>
            <person name="Ray J."/>
            <person name="Groenendijk J."/>
            <person name="Arikit S."/>
            <person name="Mathioni S.M."/>
            <person name="Nakano M."/>
            <person name="Shan H."/>
            <person name="Telgmann-Rauber A."/>
            <person name="Kanno A."/>
            <person name="Yue Z."/>
            <person name="Chen H."/>
            <person name="Li W."/>
            <person name="Chen Y."/>
            <person name="Xu X."/>
            <person name="Zhang Y."/>
            <person name="Luo S."/>
            <person name="Chen H."/>
            <person name="Gao J."/>
            <person name="Mao Z."/>
            <person name="Pires J.C."/>
            <person name="Luo M."/>
            <person name="Kudrna D."/>
            <person name="Wing R.A."/>
            <person name="Meyers B.C."/>
            <person name="Yi K."/>
            <person name="Kong H."/>
            <person name="Lavrijsen P."/>
            <person name="Sunseri F."/>
            <person name="Falavigna A."/>
            <person name="Ye Y."/>
            <person name="Leebens-Mack J.H."/>
            <person name="Chen G."/>
        </authorList>
    </citation>
    <scope>NUCLEOTIDE SEQUENCE [LARGE SCALE GENOMIC DNA]</scope>
    <source>
        <strain evidence="6">cv. DH0086</strain>
    </source>
</reference>
<dbReference type="GO" id="GO:0005737">
    <property type="term" value="C:cytoplasm"/>
    <property type="evidence" value="ECO:0007669"/>
    <property type="project" value="TreeGrafter"/>
</dbReference>
<dbReference type="SMART" id="SM00320">
    <property type="entry name" value="WD40"/>
    <property type="match status" value="5"/>
</dbReference>
<evidence type="ECO:0000256" key="2">
    <source>
        <dbReference type="ARBA" id="ARBA00022483"/>
    </source>
</evidence>
<protein>
    <recommendedName>
        <fullName evidence="4">Lethal giant larvae (Lgl)-like C-terminal domain-containing protein</fullName>
    </recommendedName>
</protein>
<organism evidence="5 6">
    <name type="scientific">Asparagus officinalis</name>
    <name type="common">Garden asparagus</name>
    <dbReference type="NCBI Taxonomy" id="4686"/>
    <lineage>
        <taxon>Eukaryota</taxon>
        <taxon>Viridiplantae</taxon>
        <taxon>Streptophyta</taxon>
        <taxon>Embryophyta</taxon>
        <taxon>Tracheophyta</taxon>
        <taxon>Spermatophyta</taxon>
        <taxon>Magnoliopsida</taxon>
        <taxon>Liliopsida</taxon>
        <taxon>Asparagales</taxon>
        <taxon>Asparagaceae</taxon>
        <taxon>Asparagoideae</taxon>
        <taxon>Asparagus</taxon>
    </lineage>
</organism>
<dbReference type="OMA" id="KPNGSCC"/>
<evidence type="ECO:0000313" key="5">
    <source>
        <dbReference type="EMBL" id="ONK55928.1"/>
    </source>
</evidence>
<sequence length="1026" mass="113545">MFVKKLVDKATKKAGESSIHGLKVEDVNPHLAFHYGVPAGASQMAYDLIQNILAIATNDGRIKLFGMDNTQALLQSEAPIPSKFLQFIENHGILLNINVQNHIEVWDIDTKELCYVHISSEEITAYAVMQQSLYMYVGNCHGDIFLLKLVTEEKKLVSVQYTIPFRESYGKMNEVCDDNAVIGILPQPMAESKRVLILFKDGVISLWGLQESKVVSVTGGITQISSHQEPKKAVAACWACPYGSKLVVGYSNGEIFIWAIPTLFSEVNKKESHSALNIPLAKLNLGYKTDKIPIISLRWVSGDGRASHLYVNGYSDNGSHSFQVVVLNETSESRTIKLVLPLTETCLAMEIVSCFSDRTKHKQTSLLLLSKSNQLHIYNDSQIEHYLSQCQSKSSPSLPNHFVLKPPFNDSGITIAKLYTSYSVESNIMNEEQLMLLKKYSNLFLVDKRDTNHSSSNFSGFAKTTRYLCITGHQDGGINFWDASCPLLFPILSIKQQTEDSNAPISTPVTALHFDLSSQTLVTGDQNGLARIIKFKKDQHASDNMFSFLQAKPGGNYTTRSVKVKGVIQCISVNPESNHLAMGTDKGFIFVFEMEGTNILYQKQFPSQLYPGINSLQFENCSHNGYAKNILLIGMQDSSFLAIEEDNGTELNASAVHTKKPSRALLMQIVGASSDGVYTSGSQLLFCSENAVRIYSLSHAMQGIKKVNSKKKLSGNCCYASIVFGPSSDVGLILVFESGKVEIRSLPDLSLLKEVSVRGFPYSTLKSSAHSSSVICASPQGELVIVNGDQEILFFSVLVQQGTYRNLKGINQVYKHNNVYVEGGSPTAINAHKEKKKGIFSMVRDLTGNKSKHGQDTDTEESRASTAEELSALFSTANFSLDYVNKHTVENEEDIELDIDDIDVEDTKEKPKEWNFSVLNKQKLSKKFQAIKGKLKTKTDEKLNSSNNGNEDDKAVGGIDQIKKKYGYGMNNEFSAAKAAESKLSDNVRKLQGINDKTSEMKDTAQSFSSLAKELLRTTQKDKKSS</sequence>
<dbReference type="GO" id="GO:0019905">
    <property type="term" value="F:syntaxin binding"/>
    <property type="evidence" value="ECO:0007669"/>
    <property type="project" value="TreeGrafter"/>
</dbReference>
<dbReference type="GO" id="GO:0048235">
    <property type="term" value="P:pollen sperm cell differentiation"/>
    <property type="evidence" value="ECO:0007669"/>
    <property type="project" value="EnsemblPlants"/>
</dbReference>
<accession>A0A5P1E0C4</accession>
<feature type="region of interest" description="Disordered" evidence="3">
    <location>
        <begin position="847"/>
        <end position="866"/>
    </location>
</feature>
<dbReference type="InterPro" id="IPR036322">
    <property type="entry name" value="WD40_repeat_dom_sf"/>
</dbReference>
<dbReference type="Proteomes" id="UP000243459">
    <property type="component" value="Chromosome 10"/>
</dbReference>
<evidence type="ECO:0000256" key="1">
    <source>
        <dbReference type="ARBA" id="ARBA00008070"/>
    </source>
</evidence>
<dbReference type="AlphaFoldDB" id="A0A5P1E0C4"/>
<dbReference type="Pfam" id="PF08596">
    <property type="entry name" value="Lgl_C"/>
    <property type="match status" value="1"/>
</dbReference>
<dbReference type="GO" id="GO:0045159">
    <property type="term" value="F:myosin II binding"/>
    <property type="evidence" value="ECO:0007669"/>
    <property type="project" value="TreeGrafter"/>
</dbReference>
<evidence type="ECO:0000313" key="6">
    <source>
        <dbReference type="Proteomes" id="UP000243459"/>
    </source>
</evidence>
<dbReference type="GO" id="GO:0006887">
    <property type="term" value="P:exocytosis"/>
    <property type="evidence" value="ECO:0007669"/>
    <property type="project" value="UniProtKB-KW"/>
</dbReference>
<dbReference type="PANTHER" id="PTHR10241:SF27">
    <property type="entry name" value="TRANSDUCIN_WD40 REPEAT-LIKE SUPERFAMILY PROTEIN"/>
    <property type="match status" value="1"/>
</dbReference>